<evidence type="ECO:0008006" key="3">
    <source>
        <dbReference type="Google" id="ProtNLM"/>
    </source>
</evidence>
<dbReference type="AlphaFoldDB" id="A0A7G1G453"/>
<dbReference type="Proteomes" id="UP000516361">
    <property type="component" value="Chromosome"/>
</dbReference>
<dbReference type="EMBL" id="AP018712">
    <property type="protein sequence ID" value="BBE31121.1"/>
    <property type="molecule type" value="Genomic_DNA"/>
</dbReference>
<dbReference type="KEGG" id="ocy:OSSY52_12620"/>
<organism evidence="1 2">
    <name type="scientific">Tepiditoga spiralis</name>
    <dbReference type="NCBI Taxonomy" id="2108365"/>
    <lineage>
        <taxon>Bacteria</taxon>
        <taxon>Thermotogati</taxon>
        <taxon>Thermotogota</taxon>
        <taxon>Thermotogae</taxon>
        <taxon>Petrotogales</taxon>
        <taxon>Petrotogaceae</taxon>
        <taxon>Tepiditoga</taxon>
    </lineage>
</organism>
<protein>
    <recommendedName>
        <fullName evidence="3">DNA polymerase III subunit beta</fullName>
    </recommendedName>
</protein>
<dbReference type="RefSeq" id="WP_190613465.1">
    <property type="nucleotide sequence ID" value="NZ_AP018712.1"/>
</dbReference>
<proteinExistence type="predicted"/>
<reference evidence="1 2" key="1">
    <citation type="submission" date="2018-06" db="EMBL/GenBank/DDBJ databases">
        <title>Genome sequencing of Oceanotoga sp. sy52.</title>
        <authorList>
            <person name="Mori K."/>
        </authorList>
    </citation>
    <scope>NUCLEOTIDE SEQUENCE [LARGE SCALE GENOMIC DNA]</scope>
    <source>
        <strain evidence="2">sy52</strain>
    </source>
</reference>
<sequence length="349" mass="41007">MEGWITLSRLKKMTKFLDYFCGNIEPMHRNIYFFYENGLKIYATDGCAKVMINFSREFLPFSGTAIVPIRYLKGLLRGTPKQSDDIIKIIINKEKMEFELENMTMNIDINRKEQNIELNKKFKVLSEGPLKEFIKALDFVSISANEGDNISIFSRNNKLYFSYSCNYYQLISSSFKTKSDFSFQIPYTTSRHLVKALSNFKDVNMNLGIKNNNLIFYIPGIFLNICYQSIEKPYNGLIKEHYIEKIIIETDEIKKALNKLYVAFSNNIAFLILNPQTSFIYKDENNSRISWKLPISTKNQYLVSIHIKKMRSILTRMNKKITLYLGKNEIVFVNKNFKSRFKVLEFKKL</sequence>
<dbReference type="InParanoid" id="A0A7G1G453"/>
<evidence type="ECO:0000313" key="1">
    <source>
        <dbReference type="EMBL" id="BBE31121.1"/>
    </source>
</evidence>
<evidence type="ECO:0000313" key="2">
    <source>
        <dbReference type="Proteomes" id="UP000516361"/>
    </source>
</evidence>
<keyword evidence="2" id="KW-1185">Reference proteome</keyword>
<gene>
    <name evidence="1" type="ORF">OSSY52_12620</name>
</gene>
<name>A0A7G1G453_9BACT</name>
<accession>A0A7G1G453</accession>